<dbReference type="Proteomes" id="UP000182800">
    <property type="component" value="Unassembled WGS sequence"/>
</dbReference>
<dbReference type="GO" id="GO:0008168">
    <property type="term" value="F:methyltransferase activity"/>
    <property type="evidence" value="ECO:0007669"/>
    <property type="project" value="UniProtKB-KW"/>
</dbReference>
<evidence type="ECO:0000313" key="7">
    <source>
        <dbReference type="EMBL" id="SCC82795.1"/>
    </source>
</evidence>
<keyword evidence="1 3" id="KW-0694">RNA-binding</keyword>
<name>A0A0P8A4J2_9HYPH</name>
<dbReference type="AlphaFoldDB" id="A0A0P8A4J2"/>
<dbReference type="Gene3D" id="3.40.50.150">
    <property type="entry name" value="Vaccinia Virus protein VP39"/>
    <property type="match status" value="1"/>
</dbReference>
<dbReference type="PROSITE" id="PS50889">
    <property type="entry name" value="S4"/>
    <property type="match status" value="1"/>
</dbReference>
<evidence type="ECO:0000256" key="2">
    <source>
        <dbReference type="ARBA" id="ARBA00029460"/>
    </source>
</evidence>
<evidence type="ECO:0000259" key="5">
    <source>
        <dbReference type="Pfam" id="PF01728"/>
    </source>
</evidence>
<dbReference type="InterPro" id="IPR002942">
    <property type="entry name" value="S4_RNA-bd"/>
</dbReference>
<dbReference type="InterPro" id="IPR047048">
    <property type="entry name" value="TlyA"/>
</dbReference>
<dbReference type="OrthoDB" id="9784736at2"/>
<evidence type="ECO:0000313" key="8">
    <source>
        <dbReference type="Proteomes" id="UP000050497"/>
    </source>
</evidence>
<keyword evidence="6" id="KW-0808">Transferase</keyword>
<dbReference type="Proteomes" id="UP000050497">
    <property type="component" value="Unassembled WGS sequence"/>
</dbReference>
<dbReference type="CDD" id="cd02440">
    <property type="entry name" value="AdoMet_MTases"/>
    <property type="match status" value="1"/>
</dbReference>
<dbReference type="InterPro" id="IPR004538">
    <property type="entry name" value="Hemolysin_A/TlyA"/>
</dbReference>
<dbReference type="GO" id="GO:0032259">
    <property type="term" value="P:methylation"/>
    <property type="evidence" value="ECO:0007669"/>
    <property type="project" value="UniProtKB-KW"/>
</dbReference>
<dbReference type="InterPro" id="IPR029063">
    <property type="entry name" value="SAM-dependent_MTases_sf"/>
</dbReference>
<evidence type="ECO:0000313" key="6">
    <source>
        <dbReference type="EMBL" id="KPQ12529.1"/>
    </source>
</evidence>
<dbReference type="PATRIC" id="fig|1653334.4.peg.1777"/>
<dbReference type="RefSeq" id="WP_074446553.1">
    <property type="nucleotide sequence ID" value="NZ_FMBM01000003.1"/>
</dbReference>
<dbReference type="SUPFAM" id="SSF55174">
    <property type="entry name" value="Alpha-L RNA-binding motif"/>
    <property type="match status" value="1"/>
</dbReference>
<dbReference type="PANTHER" id="PTHR32319:SF0">
    <property type="entry name" value="BACTERIAL HEMOLYSIN-LIKE PROTEIN"/>
    <property type="match status" value="1"/>
</dbReference>
<dbReference type="EMBL" id="LJSX01000001">
    <property type="protein sequence ID" value="KPQ12529.1"/>
    <property type="molecule type" value="Genomic_DNA"/>
</dbReference>
<feature type="domain" description="RNA-binding S4" evidence="4">
    <location>
        <begin position="5"/>
        <end position="51"/>
    </location>
</feature>
<comment type="similarity">
    <text evidence="2">Belongs to the TlyA family.</text>
</comment>
<organism evidence="6 8">
    <name type="scientific">Saliniramus fredricksonii</name>
    <dbReference type="NCBI Taxonomy" id="1653334"/>
    <lineage>
        <taxon>Bacteria</taxon>
        <taxon>Pseudomonadati</taxon>
        <taxon>Pseudomonadota</taxon>
        <taxon>Alphaproteobacteria</taxon>
        <taxon>Hyphomicrobiales</taxon>
        <taxon>Salinarimonadaceae</taxon>
        <taxon>Saliniramus</taxon>
    </lineage>
</organism>
<dbReference type="PANTHER" id="PTHR32319">
    <property type="entry name" value="BACTERIAL HEMOLYSIN-LIKE PROTEIN"/>
    <property type="match status" value="1"/>
</dbReference>
<dbReference type="PIRSF" id="PIRSF005578">
    <property type="entry name" value="TlyA"/>
    <property type="match status" value="1"/>
</dbReference>
<dbReference type="InterPro" id="IPR002877">
    <property type="entry name" value="RNA_MeTrfase_FtsJ_dom"/>
</dbReference>
<feature type="domain" description="Ribosomal RNA methyltransferase FtsJ" evidence="5">
    <location>
        <begin position="59"/>
        <end position="241"/>
    </location>
</feature>
<dbReference type="STRING" id="1653334.GA0071312_3806"/>
<dbReference type="NCBIfam" id="TIGR00478">
    <property type="entry name" value="tly"/>
    <property type="match status" value="1"/>
</dbReference>
<dbReference type="EC" id="2.1.1.227" evidence="6"/>
<reference evidence="7 9" key="2">
    <citation type="submission" date="2016-08" db="EMBL/GenBank/DDBJ databases">
        <authorList>
            <person name="Varghese N."/>
            <person name="Submissions Spin"/>
        </authorList>
    </citation>
    <scope>NUCLEOTIDE SEQUENCE [LARGE SCALE GENOMIC DNA]</scope>
    <source>
        <strain evidence="7 9">HL-109</strain>
    </source>
</reference>
<dbReference type="InterPro" id="IPR036986">
    <property type="entry name" value="S4_RNA-bd_sf"/>
</dbReference>
<dbReference type="SUPFAM" id="SSF53335">
    <property type="entry name" value="S-adenosyl-L-methionine-dependent methyltransferases"/>
    <property type="match status" value="1"/>
</dbReference>
<dbReference type="EC" id="2.1.1.226" evidence="6"/>
<dbReference type="Gene3D" id="3.10.290.10">
    <property type="entry name" value="RNA-binding S4 domain"/>
    <property type="match status" value="1"/>
</dbReference>
<comment type="caution">
    <text evidence="6">The sequence shown here is derived from an EMBL/GenBank/DDBJ whole genome shotgun (WGS) entry which is preliminary data.</text>
</comment>
<sequence>MARSRADTLLVARGIFESRARAQEAIRAGLVSADGTRVRKASESIAENAEIEASPPHPYVSRGGLKLAAALDAFAIDPRDRVACDLGASTGGFTDVLLQRGARRVHAVDVGRGQLHPRIGGDPRVVAMEGCDARSLDAQAFAEAPDLLVADVSFISLKHVIPPVLPLLAASAEIILLIKPQFEAGRAALGKGGIVRDETVQRDVCDAIARLLDDAGGQVLGLIESPIRGGDGNREFLIGARLG</sequence>
<dbReference type="Pfam" id="PF01479">
    <property type="entry name" value="S4"/>
    <property type="match status" value="1"/>
</dbReference>
<proteinExistence type="inferred from homology"/>
<protein>
    <submittedName>
        <fullName evidence="6">23S rRNA (Cytidine1920-2'-O)/16S rRNA (Cytidine1409-2'-O)-methyltransferase</fullName>
        <ecNumber evidence="6">2.1.1.226</ecNumber>
        <ecNumber evidence="6">2.1.1.227</ecNumber>
    </submittedName>
</protein>
<evidence type="ECO:0000313" key="9">
    <source>
        <dbReference type="Proteomes" id="UP000182800"/>
    </source>
</evidence>
<reference evidence="6 8" key="1">
    <citation type="submission" date="2015-09" db="EMBL/GenBank/DDBJ databases">
        <title>Identification and resolution of microdiversity through metagenomic sequencing of parallel consortia.</title>
        <authorList>
            <person name="Nelson W.C."/>
            <person name="Romine M.F."/>
            <person name="Lindemann S.R."/>
        </authorList>
    </citation>
    <scope>NUCLEOTIDE SEQUENCE [LARGE SCALE GENOMIC DNA]</scope>
    <source>
        <strain evidence="6">HL-109</strain>
    </source>
</reference>
<accession>A0A0P8A4J2</accession>
<keyword evidence="9" id="KW-1185">Reference proteome</keyword>
<evidence type="ECO:0000256" key="1">
    <source>
        <dbReference type="ARBA" id="ARBA00022884"/>
    </source>
</evidence>
<keyword evidence="6" id="KW-0489">Methyltransferase</keyword>
<dbReference type="EMBL" id="FMBM01000003">
    <property type="protein sequence ID" value="SCC82795.1"/>
    <property type="molecule type" value="Genomic_DNA"/>
</dbReference>
<evidence type="ECO:0000256" key="3">
    <source>
        <dbReference type="PROSITE-ProRule" id="PRU00182"/>
    </source>
</evidence>
<dbReference type="GO" id="GO:0003723">
    <property type="term" value="F:RNA binding"/>
    <property type="evidence" value="ECO:0007669"/>
    <property type="project" value="UniProtKB-KW"/>
</dbReference>
<gene>
    <name evidence="6" type="primary">tlyA</name>
    <name evidence="7" type="ORF">GA0071312_3806</name>
    <name evidence="6" type="ORF">HLUCCO17_00110</name>
</gene>
<dbReference type="Pfam" id="PF01728">
    <property type="entry name" value="FtsJ"/>
    <property type="match status" value="1"/>
</dbReference>
<evidence type="ECO:0000259" key="4">
    <source>
        <dbReference type="Pfam" id="PF01479"/>
    </source>
</evidence>